<comment type="similarity">
    <text evidence="1 2">Belongs to the anti-sigma-factor antagonist family.</text>
</comment>
<feature type="domain" description="STAS" evidence="3">
    <location>
        <begin position="4"/>
        <end position="113"/>
    </location>
</feature>
<dbReference type="EMBL" id="VNHY01000002">
    <property type="protein sequence ID" value="TYP93395.1"/>
    <property type="molecule type" value="Genomic_DNA"/>
</dbReference>
<protein>
    <recommendedName>
        <fullName evidence="2">Anti-sigma factor antagonist</fullName>
    </recommendedName>
</protein>
<evidence type="ECO:0000256" key="1">
    <source>
        <dbReference type="ARBA" id="ARBA00009013"/>
    </source>
</evidence>
<sequence length="119" mass="13655">MENFKINHREVHSIIVLELSGELDAHTASQLEDSLKRLIENDQYQIVVNCEELDYIASAGLGVFMAYIENVRNMGGDIKLTNMNPQVYNVFDLLGFPTLYDILDKETKAIQKFNNDEEE</sequence>
<comment type="caution">
    <text evidence="4">The sequence shown here is derived from an EMBL/GenBank/DDBJ whole genome shotgun (WGS) entry which is preliminary data.</text>
</comment>
<dbReference type="InterPro" id="IPR003658">
    <property type="entry name" value="Anti-sigma_ant"/>
</dbReference>
<evidence type="ECO:0000313" key="4">
    <source>
        <dbReference type="EMBL" id="TYP93395.1"/>
    </source>
</evidence>
<dbReference type="SUPFAM" id="SSF52091">
    <property type="entry name" value="SpoIIaa-like"/>
    <property type="match status" value="1"/>
</dbReference>
<dbReference type="Pfam" id="PF01740">
    <property type="entry name" value="STAS"/>
    <property type="match status" value="1"/>
</dbReference>
<evidence type="ECO:0000313" key="5">
    <source>
        <dbReference type="Proteomes" id="UP000324595"/>
    </source>
</evidence>
<dbReference type="RefSeq" id="WP_148898466.1">
    <property type="nucleotide sequence ID" value="NZ_VNHY01000002.1"/>
</dbReference>
<dbReference type="CDD" id="cd07043">
    <property type="entry name" value="STAS_anti-anti-sigma_factors"/>
    <property type="match status" value="1"/>
</dbReference>
<gene>
    <name evidence="4" type="ORF">LX73_1099</name>
</gene>
<dbReference type="PANTHER" id="PTHR33495:SF2">
    <property type="entry name" value="ANTI-SIGMA FACTOR ANTAGONIST TM_1081-RELATED"/>
    <property type="match status" value="1"/>
</dbReference>
<keyword evidence="5" id="KW-1185">Reference proteome</keyword>
<dbReference type="Proteomes" id="UP000324595">
    <property type="component" value="Unassembled WGS sequence"/>
</dbReference>
<organism evidence="4 5">
    <name type="scientific">Fodinibius salinus</name>
    <dbReference type="NCBI Taxonomy" id="860790"/>
    <lineage>
        <taxon>Bacteria</taxon>
        <taxon>Pseudomonadati</taxon>
        <taxon>Balneolota</taxon>
        <taxon>Balneolia</taxon>
        <taxon>Balneolales</taxon>
        <taxon>Balneolaceae</taxon>
        <taxon>Fodinibius</taxon>
    </lineage>
</organism>
<accession>A0A5D3YIK5</accession>
<dbReference type="AlphaFoldDB" id="A0A5D3YIK5"/>
<evidence type="ECO:0000259" key="3">
    <source>
        <dbReference type="PROSITE" id="PS50801"/>
    </source>
</evidence>
<dbReference type="Gene3D" id="3.30.750.24">
    <property type="entry name" value="STAS domain"/>
    <property type="match status" value="1"/>
</dbReference>
<evidence type="ECO:0000256" key="2">
    <source>
        <dbReference type="RuleBase" id="RU003749"/>
    </source>
</evidence>
<reference evidence="4 5" key="1">
    <citation type="submission" date="2019-07" db="EMBL/GenBank/DDBJ databases">
        <title>Genomic Encyclopedia of Archaeal and Bacterial Type Strains, Phase II (KMG-II): from individual species to whole genera.</title>
        <authorList>
            <person name="Goeker M."/>
        </authorList>
    </citation>
    <scope>NUCLEOTIDE SEQUENCE [LARGE SCALE GENOMIC DNA]</scope>
    <source>
        <strain evidence="4 5">DSM 21935</strain>
    </source>
</reference>
<dbReference type="InterPro" id="IPR002645">
    <property type="entry name" value="STAS_dom"/>
</dbReference>
<dbReference type="PANTHER" id="PTHR33495">
    <property type="entry name" value="ANTI-SIGMA FACTOR ANTAGONIST TM_1081-RELATED-RELATED"/>
    <property type="match status" value="1"/>
</dbReference>
<proteinExistence type="inferred from homology"/>
<dbReference type="InterPro" id="IPR036513">
    <property type="entry name" value="STAS_dom_sf"/>
</dbReference>
<name>A0A5D3YIK5_9BACT</name>
<dbReference type="NCBIfam" id="TIGR00377">
    <property type="entry name" value="ant_ant_sig"/>
    <property type="match status" value="1"/>
</dbReference>
<dbReference type="PROSITE" id="PS50801">
    <property type="entry name" value="STAS"/>
    <property type="match status" value="1"/>
</dbReference>
<dbReference type="OrthoDB" id="9795051at2"/>
<dbReference type="GO" id="GO:0043856">
    <property type="term" value="F:anti-sigma factor antagonist activity"/>
    <property type="evidence" value="ECO:0007669"/>
    <property type="project" value="InterPro"/>
</dbReference>